<dbReference type="InterPro" id="IPR011723">
    <property type="entry name" value="Znf/thioredoxin_put"/>
</dbReference>
<evidence type="ECO:0000256" key="1">
    <source>
        <dbReference type="SAM" id="MobiDB-lite"/>
    </source>
</evidence>
<dbReference type="NCBIfam" id="TIGR02098">
    <property type="entry name" value="MJ0042_CXXC"/>
    <property type="match status" value="1"/>
</dbReference>
<dbReference type="OrthoDB" id="5294582at2"/>
<evidence type="ECO:0000313" key="4">
    <source>
        <dbReference type="Proteomes" id="UP000475582"/>
    </source>
</evidence>
<feature type="region of interest" description="Disordered" evidence="1">
    <location>
        <begin position="299"/>
        <end position="330"/>
    </location>
</feature>
<proteinExistence type="predicted"/>
<feature type="region of interest" description="Disordered" evidence="1">
    <location>
        <begin position="199"/>
        <end position="238"/>
    </location>
</feature>
<evidence type="ECO:0000259" key="2">
    <source>
        <dbReference type="Pfam" id="PF13719"/>
    </source>
</evidence>
<name>A0A6L6PLT2_9BURK</name>
<sequence length="552" mass="57438">MALATKCPHCNTVFRVAHDQLKLRGGIVRCGSCNEVFDGNAALLEPPAALPASLPLDQKLAALDTRAAEVLGAEEAPPTLQLDLADGVGAADAPPLAAGEDAALDIDMDDEPIAAAPPAPIPLPAEPAILPANTDALFDLDLDIESEPDLEANSEPDVNAAPLEQILSTEELSEDELEAALEAELSAMELTLADVQHDADGLPGGEDAYADMNGGRIEPTWDDSPLDDEPQAGAGPGLNSALAAAADAVAAAEAEDAPPSIAATASSAAAPDAAAAADLTANPVAAIDADLAAFLAEPSASGEDDDLPADRSAATAAADAPPPPSRPLRDDELDEVDEEALVQLSSSGLAEAQAARAHAYLHAHGMDDLAPANEEQAAPEEPGFVRRDRQRQKFGKAATVVMSLGSVLLVAALLAQAVTTFRNSIAATVPALKPALAAACQTLGCKIELPTQIDDLTIEQGELQTLSDTTFSFTTLLRNQSTTAQAWPSIELVLDDDKDKRILRRVFTPRDYLPTDVAMDKGFAPHTEQAVKLYFELHDLKASGYHIAVFYP</sequence>
<organism evidence="3 4">
    <name type="scientific">Duganella radicis</name>
    <dbReference type="NCBI Taxonomy" id="551988"/>
    <lineage>
        <taxon>Bacteria</taxon>
        <taxon>Pseudomonadati</taxon>
        <taxon>Pseudomonadota</taxon>
        <taxon>Betaproteobacteria</taxon>
        <taxon>Burkholderiales</taxon>
        <taxon>Oxalobacteraceae</taxon>
        <taxon>Telluria group</taxon>
        <taxon>Duganella</taxon>
    </lineage>
</organism>
<dbReference type="InterPro" id="IPR021834">
    <property type="entry name" value="DUF3426"/>
</dbReference>
<dbReference type="Pfam" id="PF13719">
    <property type="entry name" value="Zn_ribbon_5"/>
    <property type="match status" value="1"/>
</dbReference>
<protein>
    <submittedName>
        <fullName evidence="3">DUF3426 domain-containing protein</fullName>
    </submittedName>
</protein>
<evidence type="ECO:0000313" key="3">
    <source>
        <dbReference type="EMBL" id="MTV40086.1"/>
    </source>
</evidence>
<dbReference type="Pfam" id="PF11906">
    <property type="entry name" value="DUF3426"/>
    <property type="match status" value="1"/>
</dbReference>
<reference evidence="3 4" key="1">
    <citation type="submission" date="2019-11" db="EMBL/GenBank/DDBJ databases">
        <title>Type strains purchased from KCTC, JCM and DSMZ.</title>
        <authorList>
            <person name="Lu H."/>
        </authorList>
    </citation>
    <scope>NUCLEOTIDE SEQUENCE [LARGE SCALE GENOMIC DNA]</scope>
    <source>
        <strain evidence="3 4">KCTC 22382</strain>
    </source>
</reference>
<feature type="compositionally biased region" description="Acidic residues" evidence="1">
    <location>
        <begin position="220"/>
        <end position="230"/>
    </location>
</feature>
<gene>
    <name evidence="3" type="ORF">GM676_21190</name>
</gene>
<feature type="domain" description="Zinc finger/thioredoxin putative" evidence="2">
    <location>
        <begin position="3"/>
        <end position="38"/>
    </location>
</feature>
<accession>A0A6L6PLT2</accession>
<keyword evidence="4" id="KW-1185">Reference proteome</keyword>
<dbReference type="Proteomes" id="UP000475582">
    <property type="component" value="Unassembled WGS sequence"/>
</dbReference>
<dbReference type="EMBL" id="WNKY01000028">
    <property type="protein sequence ID" value="MTV40086.1"/>
    <property type="molecule type" value="Genomic_DNA"/>
</dbReference>
<feature type="compositionally biased region" description="Low complexity" evidence="1">
    <location>
        <begin position="310"/>
        <end position="319"/>
    </location>
</feature>
<dbReference type="AlphaFoldDB" id="A0A6L6PLT2"/>
<comment type="caution">
    <text evidence="3">The sequence shown here is derived from an EMBL/GenBank/DDBJ whole genome shotgun (WGS) entry which is preliminary data.</text>
</comment>